<comment type="similarity">
    <text evidence="3 10">Belongs to the ATPase gamma chain family.</text>
</comment>
<reference evidence="11" key="1">
    <citation type="submission" date="2020-10" db="EMBL/GenBank/DDBJ databases">
        <authorList>
            <person name="Gilroy R."/>
        </authorList>
    </citation>
    <scope>NUCLEOTIDE SEQUENCE</scope>
    <source>
        <strain evidence="11">F6-4510</strain>
    </source>
</reference>
<dbReference type="CDD" id="cd12151">
    <property type="entry name" value="F1-ATPase_gamma"/>
    <property type="match status" value="1"/>
</dbReference>
<dbReference type="InterPro" id="IPR023632">
    <property type="entry name" value="ATP_synth_F1_gsu_CS"/>
</dbReference>
<dbReference type="NCBIfam" id="TIGR01146">
    <property type="entry name" value="ATPsyn_F1gamma"/>
    <property type="match status" value="1"/>
</dbReference>
<evidence type="ECO:0000256" key="7">
    <source>
        <dbReference type="ARBA" id="ARBA00023136"/>
    </source>
</evidence>
<evidence type="ECO:0000256" key="5">
    <source>
        <dbReference type="ARBA" id="ARBA00022781"/>
    </source>
</evidence>
<comment type="function">
    <text evidence="1 10">Produces ATP from ADP in the presence of a proton gradient across the membrane. The gamma chain is believed to be important in regulating ATPase activity and the flow of protons through the CF(0) complex.</text>
</comment>
<dbReference type="GO" id="GO:0005886">
    <property type="term" value="C:plasma membrane"/>
    <property type="evidence" value="ECO:0007669"/>
    <property type="project" value="UniProtKB-SubCell"/>
</dbReference>
<dbReference type="Pfam" id="PF00231">
    <property type="entry name" value="ATP-synt"/>
    <property type="match status" value="1"/>
</dbReference>
<keyword evidence="9 10" id="KW-0066">ATP synthesis</keyword>
<evidence type="ECO:0000256" key="9">
    <source>
        <dbReference type="ARBA" id="ARBA00023310"/>
    </source>
</evidence>
<evidence type="ECO:0000256" key="8">
    <source>
        <dbReference type="ARBA" id="ARBA00023196"/>
    </source>
</evidence>
<dbReference type="GO" id="GO:0046933">
    <property type="term" value="F:proton-transporting ATP synthase activity, rotational mechanism"/>
    <property type="evidence" value="ECO:0007669"/>
    <property type="project" value="UniProtKB-UniRule"/>
</dbReference>
<evidence type="ECO:0000256" key="10">
    <source>
        <dbReference type="HAMAP-Rule" id="MF_00815"/>
    </source>
</evidence>
<dbReference type="InterPro" id="IPR000131">
    <property type="entry name" value="ATP_synth_F1_gsu"/>
</dbReference>
<comment type="subunit">
    <text evidence="10">F-type ATPases have 2 components, CF(1) - the catalytic core - and CF(0) - the membrane proton channel. CF(1) has five subunits: alpha(3), beta(3), gamma(1), delta(1), epsilon(1). CF(0) has three main subunits: a, b and c.</text>
</comment>
<evidence type="ECO:0000256" key="2">
    <source>
        <dbReference type="ARBA" id="ARBA00004170"/>
    </source>
</evidence>
<dbReference type="Gene3D" id="3.40.1380.10">
    <property type="match status" value="1"/>
</dbReference>
<dbReference type="HAMAP" id="MF_00815">
    <property type="entry name" value="ATP_synth_gamma_bact"/>
    <property type="match status" value="1"/>
</dbReference>
<dbReference type="GO" id="GO:0042777">
    <property type="term" value="P:proton motive force-driven plasma membrane ATP synthesis"/>
    <property type="evidence" value="ECO:0007669"/>
    <property type="project" value="UniProtKB-UniRule"/>
</dbReference>
<evidence type="ECO:0000256" key="4">
    <source>
        <dbReference type="ARBA" id="ARBA00022448"/>
    </source>
</evidence>
<evidence type="ECO:0000256" key="1">
    <source>
        <dbReference type="ARBA" id="ARBA00003456"/>
    </source>
</evidence>
<dbReference type="PANTHER" id="PTHR11693:SF22">
    <property type="entry name" value="ATP SYNTHASE SUBUNIT GAMMA, MITOCHONDRIAL"/>
    <property type="match status" value="1"/>
</dbReference>
<dbReference type="InterPro" id="IPR035968">
    <property type="entry name" value="ATP_synth_F1_ATPase_gsu"/>
</dbReference>
<evidence type="ECO:0000256" key="3">
    <source>
        <dbReference type="ARBA" id="ARBA00007681"/>
    </source>
</evidence>
<reference evidence="11" key="2">
    <citation type="journal article" date="2021" name="PeerJ">
        <title>Extensive microbial diversity within the chicken gut microbiome revealed by metagenomics and culture.</title>
        <authorList>
            <person name="Gilroy R."/>
            <person name="Ravi A."/>
            <person name="Getino M."/>
            <person name="Pursley I."/>
            <person name="Horton D.L."/>
            <person name="Alikhan N.F."/>
            <person name="Baker D."/>
            <person name="Gharbi K."/>
            <person name="Hall N."/>
            <person name="Watson M."/>
            <person name="Adriaenssens E.M."/>
            <person name="Foster-Nyarko E."/>
            <person name="Jarju S."/>
            <person name="Secka A."/>
            <person name="Antonio M."/>
            <person name="Oren A."/>
            <person name="Chaudhuri R.R."/>
            <person name="La Ragione R."/>
            <person name="Hildebrand F."/>
            <person name="Pallen M.J."/>
        </authorList>
    </citation>
    <scope>NUCLEOTIDE SEQUENCE</scope>
    <source>
        <strain evidence="11">F6-4510</strain>
    </source>
</reference>
<dbReference type="GO" id="GO:0005524">
    <property type="term" value="F:ATP binding"/>
    <property type="evidence" value="ECO:0007669"/>
    <property type="project" value="UniProtKB-UniRule"/>
</dbReference>
<protein>
    <recommendedName>
        <fullName evidence="10">ATP synthase gamma chain</fullName>
    </recommendedName>
    <alternativeName>
        <fullName evidence="10">ATP synthase F1 sector gamma subunit</fullName>
    </alternativeName>
    <alternativeName>
        <fullName evidence="10">F-ATPase gamma subunit</fullName>
    </alternativeName>
</protein>
<comment type="caution">
    <text evidence="11">The sequence shown here is derived from an EMBL/GenBank/DDBJ whole genome shotgun (WGS) entry which is preliminary data.</text>
</comment>
<dbReference type="PRINTS" id="PR00126">
    <property type="entry name" value="ATPASEGAMMA"/>
</dbReference>
<keyword evidence="10" id="KW-1003">Cell membrane</keyword>
<keyword evidence="7 10" id="KW-0472">Membrane</keyword>
<keyword evidence="5 10" id="KW-0375">Hydrogen ion transport</keyword>
<evidence type="ECO:0000313" key="12">
    <source>
        <dbReference type="Proteomes" id="UP000823611"/>
    </source>
</evidence>
<name>A0A9D9H4H0_9FIRM</name>
<dbReference type="AlphaFoldDB" id="A0A9D9H4H0"/>
<dbReference type="SUPFAM" id="SSF52943">
    <property type="entry name" value="ATP synthase (F1-ATPase), gamma subunit"/>
    <property type="match status" value="1"/>
</dbReference>
<dbReference type="Gene3D" id="1.10.287.80">
    <property type="entry name" value="ATP synthase, gamma subunit, helix hairpin domain"/>
    <property type="match status" value="1"/>
</dbReference>
<dbReference type="EMBL" id="JADIMX010000078">
    <property type="protein sequence ID" value="MBO8434498.1"/>
    <property type="molecule type" value="Genomic_DNA"/>
</dbReference>
<dbReference type="GO" id="GO:0045259">
    <property type="term" value="C:proton-transporting ATP synthase complex"/>
    <property type="evidence" value="ECO:0007669"/>
    <property type="project" value="UniProtKB-KW"/>
</dbReference>
<comment type="subcellular location">
    <subcellularLocation>
        <location evidence="10">Cell membrane</location>
        <topology evidence="10">Peripheral membrane protein</topology>
    </subcellularLocation>
    <subcellularLocation>
        <location evidence="2">Membrane</location>
        <topology evidence="2">Peripheral membrane protein</topology>
    </subcellularLocation>
</comment>
<accession>A0A9D9H4H0</accession>
<evidence type="ECO:0000256" key="6">
    <source>
        <dbReference type="ARBA" id="ARBA00023065"/>
    </source>
</evidence>
<gene>
    <name evidence="10 11" type="primary">atpG</name>
    <name evidence="11" type="ORF">IAC55_04155</name>
</gene>
<dbReference type="Proteomes" id="UP000823611">
    <property type="component" value="Unassembled WGS sequence"/>
</dbReference>
<keyword evidence="6 10" id="KW-0406">Ion transport</keyword>
<keyword evidence="4 10" id="KW-0813">Transport</keyword>
<organism evidence="11 12">
    <name type="scientific">Candidatus Fimicola merdigallinarum</name>
    <dbReference type="NCBI Taxonomy" id="2840819"/>
    <lineage>
        <taxon>Bacteria</taxon>
        <taxon>Bacillati</taxon>
        <taxon>Bacillota</taxon>
        <taxon>Clostridia</taxon>
        <taxon>Lachnospirales</taxon>
        <taxon>Lachnospiraceae</taxon>
        <taxon>Lachnospiraceae incertae sedis</taxon>
        <taxon>Candidatus Fimicola</taxon>
    </lineage>
</organism>
<sequence length="303" mass="35073">MASVKEIQDRMKSISDTMKITNAMYLISSSKLIKAKRNMERVQDYFNTINRSIGDILHHMPDMEHRFLEPFENRVSKDTKEKQRAYIVITADKGLAGAYNLNVEKMAEREYKKNPNSKFFVIGQVGRNYFLNKHMPFEEEFFYSSQKPSLQRSRNITTDLIDVFKSGEIQEVYIIFTHVENGLKSQPTMMKLLPLSRDEFSEENMGLPDGEEPDIAEEFFPDAITVFNQLVPITMHGIIFSALTESYCAELHDRMVAMDGATKSGREMLQELRLQYNRLRQGSITQEITEVIAGAKSQRKKRL</sequence>
<dbReference type="PANTHER" id="PTHR11693">
    <property type="entry name" value="ATP SYNTHASE GAMMA CHAIN"/>
    <property type="match status" value="1"/>
</dbReference>
<keyword evidence="8 10" id="KW-0139">CF(1)</keyword>
<evidence type="ECO:0000313" key="11">
    <source>
        <dbReference type="EMBL" id="MBO8434498.1"/>
    </source>
</evidence>
<dbReference type="PROSITE" id="PS00153">
    <property type="entry name" value="ATPASE_GAMMA"/>
    <property type="match status" value="1"/>
</dbReference>
<proteinExistence type="inferred from homology"/>